<feature type="domain" description="AMP-dependent synthetase/ligase" evidence="7">
    <location>
        <begin position="1"/>
        <end position="156"/>
    </location>
</feature>
<comment type="catalytic activity">
    <reaction evidence="5">
        <text>octanoate + ATP + CoA = octanoyl-CoA + AMP + diphosphate</text>
        <dbReference type="Rhea" id="RHEA:33631"/>
        <dbReference type="ChEBI" id="CHEBI:25646"/>
        <dbReference type="ChEBI" id="CHEBI:30616"/>
        <dbReference type="ChEBI" id="CHEBI:33019"/>
        <dbReference type="ChEBI" id="CHEBI:57287"/>
        <dbReference type="ChEBI" id="CHEBI:57386"/>
        <dbReference type="ChEBI" id="CHEBI:456215"/>
    </reaction>
</comment>
<reference evidence="8" key="1">
    <citation type="journal article" date="2015" name="Sci. Rep.">
        <title>Tissue- and time-dependent transcription in Ixodes ricinus salivary glands and midguts when blood feeding on the vertebrate host.</title>
        <authorList>
            <person name="Kotsyfakis M."/>
            <person name="Schwarz A."/>
            <person name="Erhart J."/>
            <person name="Ribeiro J.M."/>
        </authorList>
    </citation>
    <scope>NUCLEOTIDE SEQUENCE</scope>
    <source>
        <tissue evidence="8">Salivary gland and midgut</tissue>
    </source>
</reference>
<name>V5H733_IXORI</name>
<evidence type="ECO:0000256" key="2">
    <source>
        <dbReference type="ARBA" id="ARBA00022598"/>
    </source>
</evidence>
<evidence type="ECO:0000256" key="6">
    <source>
        <dbReference type="ARBA" id="ARBA00048277"/>
    </source>
</evidence>
<dbReference type="SUPFAM" id="SSF56801">
    <property type="entry name" value="Acetyl-CoA synthetase-like"/>
    <property type="match status" value="1"/>
</dbReference>
<evidence type="ECO:0000256" key="4">
    <source>
        <dbReference type="ARBA" id="ARBA00039638"/>
    </source>
</evidence>
<dbReference type="EMBL" id="GANP01015880">
    <property type="protein sequence ID" value="JAB68588.1"/>
    <property type="molecule type" value="mRNA"/>
</dbReference>
<dbReference type="AlphaFoldDB" id="V5H733"/>
<evidence type="ECO:0000256" key="3">
    <source>
        <dbReference type="ARBA" id="ARBA00037247"/>
    </source>
</evidence>
<comment type="similarity">
    <text evidence="1">Belongs to the ATP-dependent AMP-binding enzyme family.</text>
</comment>
<keyword evidence="2 8" id="KW-0436">Ligase</keyword>
<evidence type="ECO:0000256" key="1">
    <source>
        <dbReference type="ARBA" id="ARBA00006432"/>
    </source>
</evidence>
<evidence type="ECO:0000259" key="7">
    <source>
        <dbReference type="Pfam" id="PF00501"/>
    </source>
</evidence>
<comment type="catalytic activity">
    <reaction evidence="6">
        <text>a medium-chain fatty acid + ATP + CoA = a medium-chain fatty acyl-CoA + AMP + diphosphate</text>
        <dbReference type="Rhea" id="RHEA:48340"/>
        <dbReference type="ChEBI" id="CHEBI:30616"/>
        <dbReference type="ChEBI" id="CHEBI:33019"/>
        <dbReference type="ChEBI" id="CHEBI:57287"/>
        <dbReference type="ChEBI" id="CHEBI:59558"/>
        <dbReference type="ChEBI" id="CHEBI:90546"/>
        <dbReference type="ChEBI" id="CHEBI:456215"/>
        <dbReference type="EC" id="6.2.1.2"/>
    </reaction>
</comment>
<comment type="function">
    <text evidence="3">Acyl-CoA synthases catalyze the initial reaction in fatty acid metabolism, by forming a thioester with CoA. Has some preference toward medium-chain substrates. Plays a role in adipocyte differentiation.</text>
</comment>
<dbReference type="PANTHER" id="PTHR43201">
    <property type="entry name" value="ACYL-COA SYNTHETASE"/>
    <property type="match status" value="1"/>
</dbReference>
<dbReference type="Gene3D" id="3.40.50.12780">
    <property type="entry name" value="N-terminal domain of ligase-like"/>
    <property type="match status" value="1"/>
</dbReference>
<organism evidence="8">
    <name type="scientific">Ixodes ricinus</name>
    <name type="common">Common tick</name>
    <name type="synonym">Acarus ricinus</name>
    <dbReference type="NCBI Taxonomy" id="34613"/>
    <lineage>
        <taxon>Eukaryota</taxon>
        <taxon>Metazoa</taxon>
        <taxon>Ecdysozoa</taxon>
        <taxon>Arthropoda</taxon>
        <taxon>Chelicerata</taxon>
        <taxon>Arachnida</taxon>
        <taxon>Acari</taxon>
        <taxon>Parasitiformes</taxon>
        <taxon>Ixodida</taxon>
        <taxon>Ixodoidea</taxon>
        <taxon>Ixodidae</taxon>
        <taxon>Ixodinae</taxon>
        <taxon>Ixodes</taxon>
    </lineage>
</organism>
<accession>V5H733</accession>
<dbReference type="PANTHER" id="PTHR43201:SF5">
    <property type="entry name" value="MEDIUM-CHAIN ACYL-COA LIGASE ACSF2, MITOCHONDRIAL"/>
    <property type="match status" value="1"/>
</dbReference>
<dbReference type="GO" id="GO:0031956">
    <property type="term" value="F:medium-chain fatty acid-CoA ligase activity"/>
    <property type="evidence" value="ECO:0007669"/>
    <property type="project" value="UniProtKB-EC"/>
</dbReference>
<protein>
    <recommendedName>
        <fullName evidence="4">Medium-chain acyl-CoA ligase ACSF2, mitochondrial</fullName>
    </recommendedName>
</protein>
<dbReference type="InterPro" id="IPR000873">
    <property type="entry name" value="AMP-dep_synth/lig_dom"/>
</dbReference>
<evidence type="ECO:0000256" key="5">
    <source>
        <dbReference type="ARBA" id="ARBA00047319"/>
    </source>
</evidence>
<sequence length="207" mass="22364">MGVLAATMFGSTTVMPGTVFQPETVLEAISEHRCTIVSGGPSMFYALLGKLEEGPYDVSSIKKGVVTSAACTSDLVEKMRTKLKAQTIYTVYGSAECSPVVSSTSPDEPTDRWIRTIGTPLPHVEVKVVDAEGRMVPVNTKGELCTRGPHVFRGYLNDDAKTNEAIRENWYHTGDAAKLSEDGRITFSGTHERGDCAQLCERVATGD</sequence>
<dbReference type="GO" id="GO:0006631">
    <property type="term" value="P:fatty acid metabolic process"/>
    <property type="evidence" value="ECO:0007669"/>
    <property type="project" value="TreeGrafter"/>
</dbReference>
<evidence type="ECO:0000313" key="8">
    <source>
        <dbReference type="EMBL" id="JAB68588.1"/>
    </source>
</evidence>
<dbReference type="Pfam" id="PF00501">
    <property type="entry name" value="AMP-binding"/>
    <property type="match status" value="1"/>
</dbReference>
<dbReference type="InterPro" id="IPR042099">
    <property type="entry name" value="ANL_N_sf"/>
</dbReference>
<proteinExistence type="evidence at transcript level"/>